<dbReference type="InterPro" id="IPR050882">
    <property type="entry name" value="Prepilin_peptidase/N-MTase"/>
</dbReference>
<keyword evidence="5" id="KW-1185">Reference proteome</keyword>
<feature type="transmembrane region" description="Helical" evidence="2">
    <location>
        <begin position="127"/>
        <end position="150"/>
    </location>
</feature>
<accession>A0A410PXP5</accession>
<protein>
    <submittedName>
        <fullName evidence="4">Prepilin peptidase</fullName>
    </submittedName>
</protein>
<dbReference type="PANTHER" id="PTHR30487">
    <property type="entry name" value="TYPE 4 PREPILIN-LIKE PROTEINS LEADER PEPTIDE-PROCESSING ENZYME"/>
    <property type="match status" value="1"/>
</dbReference>
<reference evidence="4 5" key="1">
    <citation type="submission" date="2019-01" db="EMBL/GenBank/DDBJ databases">
        <title>Draft genomes of a novel of Aminipila strains.</title>
        <authorList>
            <person name="Ma S."/>
        </authorList>
    </citation>
    <scope>NUCLEOTIDE SEQUENCE [LARGE SCALE GENOMIC DNA]</scope>
    <source>
        <strain evidence="5">JN-39</strain>
    </source>
</reference>
<evidence type="ECO:0000256" key="1">
    <source>
        <dbReference type="ARBA" id="ARBA00005801"/>
    </source>
</evidence>
<dbReference type="GO" id="GO:0006465">
    <property type="term" value="P:signal peptide processing"/>
    <property type="evidence" value="ECO:0007669"/>
    <property type="project" value="TreeGrafter"/>
</dbReference>
<organism evidence="4 5">
    <name type="scientific">Aminipila luticellarii</name>
    <dbReference type="NCBI Taxonomy" id="2507160"/>
    <lineage>
        <taxon>Bacteria</taxon>
        <taxon>Bacillati</taxon>
        <taxon>Bacillota</taxon>
        <taxon>Clostridia</taxon>
        <taxon>Peptostreptococcales</taxon>
        <taxon>Anaerovoracaceae</taxon>
        <taxon>Aminipila</taxon>
    </lineage>
</organism>
<comment type="similarity">
    <text evidence="1">Belongs to the peptidase A24 family.</text>
</comment>
<feature type="domain" description="Prepilin type IV endopeptidase peptidase" evidence="3">
    <location>
        <begin position="11"/>
        <end position="104"/>
    </location>
</feature>
<evidence type="ECO:0000256" key="2">
    <source>
        <dbReference type="SAM" id="Phobius"/>
    </source>
</evidence>
<feature type="transmembrane region" description="Helical" evidence="2">
    <location>
        <begin position="77"/>
        <end position="106"/>
    </location>
</feature>
<dbReference type="KEGG" id="amij:EQM06_11245"/>
<evidence type="ECO:0000259" key="3">
    <source>
        <dbReference type="Pfam" id="PF01478"/>
    </source>
</evidence>
<keyword evidence="2" id="KW-1133">Transmembrane helix</keyword>
<dbReference type="AlphaFoldDB" id="A0A410PXP5"/>
<dbReference type="RefSeq" id="WP_018214021.1">
    <property type="nucleotide sequence ID" value="NZ_CP035281.1"/>
</dbReference>
<dbReference type="InterPro" id="IPR000045">
    <property type="entry name" value="Prepilin_IV_endopep_pep"/>
</dbReference>
<feature type="transmembrane region" description="Helical" evidence="2">
    <location>
        <begin position="36"/>
        <end position="65"/>
    </location>
</feature>
<feature type="transmembrane region" description="Helical" evidence="2">
    <location>
        <begin position="6"/>
        <end position="24"/>
    </location>
</feature>
<dbReference type="Gene3D" id="1.20.120.1220">
    <property type="match status" value="1"/>
</dbReference>
<dbReference type="PANTHER" id="PTHR30487:SF0">
    <property type="entry name" value="PREPILIN LEADER PEPTIDASE_N-METHYLTRANSFERASE-RELATED"/>
    <property type="match status" value="1"/>
</dbReference>
<keyword evidence="2" id="KW-0472">Membrane</keyword>
<dbReference type="Proteomes" id="UP000287601">
    <property type="component" value="Chromosome"/>
</dbReference>
<keyword evidence="2" id="KW-0812">Transmembrane</keyword>
<dbReference type="EMBL" id="CP035281">
    <property type="protein sequence ID" value="QAT43752.1"/>
    <property type="molecule type" value="Genomic_DNA"/>
</dbReference>
<gene>
    <name evidence="4" type="ORF">EQM06_11245</name>
</gene>
<dbReference type="Pfam" id="PF01478">
    <property type="entry name" value="Peptidase_A24"/>
    <property type="match status" value="1"/>
</dbReference>
<dbReference type="GO" id="GO:0004190">
    <property type="term" value="F:aspartic-type endopeptidase activity"/>
    <property type="evidence" value="ECO:0007669"/>
    <property type="project" value="InterPro"/>
</dbReference>
<name>A0A410PXP5_9FIRM</name>
<sequence>MQADSTLQAVLFFCLLLAASVWDLRKRIIPDSICLLIALTGLIDFSPVNLLGVLAALPLLLAALYKPEGIGGGDIKLTAAAGMVLGFVGCTAGLLLGLTASLFFYLINQLIRRLRKLEPQKASQASLPMAPFLSLGFLAVTISKILGGIVS</sequence>
<evidence type="ECO:0000313" key="4">
    <source>
        <dbReference type="EMBL" id="QAT43752.1"/>
    </source>
</evidence>
<proteinExistence type="inferred from homology"/>
<evidence type="ECO:0000313" key="5">
    <source>
        <dbReference type="Proteomes" id="UP000287601"/>
    </source>
</evidence>
<dbReference type="GO" id="GO:0005886">
    <property type="term" value="C:plasma membrane"/>
    <property type="evidence" value="ECO:0007669"/>
    <property type="project" value="TreeGrafter"/>
</dbReference>
<dbReference type="OrthoDB" id="9789291at2"/>